<sequence>MKKSLNNLKTKNVKTSNDLNSTSFNNRNDLSFTNSLQGTTATTNEDDVYGDDEYQEQNSGELKYPEGGWKAYSVVLASLLGMVSSFGLMNSTGAIESYLEKNTLKTTSTTTISWIFALFSFLTFGGSMVSGVLFDTYGAKRVVIPGSIMLVGGLMATANSTTTWQFILSFGICCGTACSLLLAPLVSCIGHFFNKKRGLALGIAMPGASLGGVIWSQVCRSLYGKIGFPWTMRVIGFCFLGCLGVVCLLVDDRTEEIRKHNAAVEGTDPTVRPSVWKQLRTLIDFNTLKDKTFMTLVLALLFNEFSLILTLTYIPSYAISKGYSESISLTALTAVNGAGILGRYVPSHLSDSWGKFNMISLMSCMMTLVIFVLWLPFGYNIGAFFTFCVIFGFSVAGTLSLSPLCTSAISKPRDMGKRYGTAYFFVSFGNLISLPIGSAITQTSAGYNGMAAFAGGTSAAASIAFLYTRYRLAGFKRVKI</sequence>
<dbReference type="GO" id="GO:0022857">
    <property type="term" value="F:transmembrane transporter activity"/>
    <property type="evidence" value="ECO:0007669"/>
    <property type="project" value="InterPro"/>
</dbReference>
<dbReference type="CDD" id="cd17352">
    <property type="entry name" value="MFS_MCT_SLC16"/>
    <property type="match status" value="1"/>
</dbReference>
<keyword evidence="7" id="KW-1185">Reference proteome</keyword>
<feature type="transmembrane region" description="Helical" evidence="4">
    <location>
        <begin position="326"/>
        <end position="344"/>
    </location>
</feature>
<dbReference type="PROSITE" id="PS50850">
    <property type="entry name" value="MFS"/>
    <property type="match status" value="1"/>
</dbReference>
<feature type="domain" description="Major facilitator superfamily (MFS) profile" evidence="5">
    <location>
        <begin position="73"/>
        <end position="473"/>
    </location>
</feature>
<feature type="region of interest" description="Disordered" evidence="3">
    <location>
        <begin position="1"/>
        <end position="22"/>
    </location>
</feature>
<dbReference type="PANTHER" id="PTHR11360">
    <property type="entry name" value="MONOCARBOXYLATE TRANSPORTER"/>
    <property type="match status" value="1"/>
</dbReference>
<dbReference type="Proteomes" id="UP000094801">
    <property type="component" value="Unassembled WGS sequence"/>
</dbReference>
<feature type="transmembrane region" description="Helical" evidence="4">
    <location>
        <begin position="293"/>
        <end position="314"/>
    </location>
</feature>
<dbReference type="InterPro" id="IPR050327">
    <property type="entry name" value="Proton-linked_MCT"/>
</dbReference>
<feature type="region of interest" description="Disordered" evidence="3">
    <location>
        <begin position="35"/>
        <end position="61"/>
    </location>
</feature>
<feature type="transmembrane region" description="Helical" evidence="4">
    <location>
        <begin position="447"/>
        <end position="467"/>
    </location>
</feature>
<comment type="subcellular location">
    <subcellularLocation>
        <location evidence="1">Membrane</location>
        <topology evidence="1">Multi-pass membrane protein</topology>
    </subcellularLocation>
</comment>
<feature type="transmembrane region" description="Helical" evidence="4">
    <location>
        <begin position="422"/>
        <end position="441"/>
    </location>
</feature>
<proteinExistence type="inferred from homology"/>
<evidence type="ECO:0000256" key="2">
    <source>
        <dbReference type="ARBA" id="ARBA00006727"/>
    </source>
</evidence>
<keyword evidence="4" id="KW-1133">Transmembrane helix</keyword>
<dbReference type="Pfam" id="PF07690">
    <property type="entry name" value="MFS_1"/>
    <property type="match status" value="1"/>
</dbReference>
<feature type="transmembrane region" description="Helical" evidence="4">
    <location>
        <begin position="230"/>
        <end position="250"/>
    </location>
</feature>
<dbReference type="OrthoDB" id="6509908at2759"/>
<keyword evidence="4" id="KW-0472">Membrane</keyword>
<dbReference type="GO" id="GO:0016020">
    <property type="term" value="C:membrane"/>
    <property type="evidence" value="ECO:0007669"/>
    <property type="project" value="UniProtKB-SubCell"/>
</dbReference>
<name>A0A1E4T0L8_9ASCO</name>
<dbReference type="Gene3D" id="1.20.1250.20">
    <property type="entry name" value="MFS general substrate transporter like domains"/>
    <property type="match status" value="1"/>
</dbReference>
<protein>
    <recommendedName>
        <fullName evidence="5">Major facilitator superfamily (MFS) profile domain-containing protein</fullName>
    </recommendedName>
</protein>
<feature type="transmembrane region" description="Helical" evidence="4">
    <location>
        <begin position="381"/>
        <end position="401"/>
    </location>
</feature>
<feature type="transmembrane region" description="Helical" evidence="4">
    <location>
        <begin position="356"/>
        <end position="375"/>
    </location>
</feature>
<dbReference type="SUPFAM" id="SSF103473">
    <property type="entry name" value="MFS general substrate transporter"/>
    <property type="match status" value="1"/>
</dbReference>
<evidence type="ECO:0000313" key="7">
    <source>
        <dbReference type="Proteomes" id="UP000094801"/>
    </source>
</evidence>
<keyword evidence="4" id="KW-0812">Transmembrane</keyword>
<dbReference type="GO" id="GO:0032218">
    <property type="term" value="P:riboflavin transport"/>
    <property type="evidence" value="ECO:0007669"/>
    <property type="project" value="TreeGrafter"/>
</dbReference>
<evidence type="ECO:0000256" key="4">
    <source>
        <dbReference type="SAM" id="Phobius"/>
    </source>
</evidence>
<dbReference type="InterPro" id="IPR020846">
    <property type="entry name" value="MFS_dom"/>
</dbReference>
<evidence type="ECO:0000256" key="3">
    <source>
        <dbReference type="SAM" id="MobiDB-lite"/>
    </source>
</evidence>
<reference evidence="7" key="1">
    <citation type="submission" date="2016-04" db="EMBL/GenBank/DDBJ databases">
        <title>Comparative genomics of biotechnologically important yeasts.</title>
        <authorList>
            <consortium name="DOE Joint Genome Institute"/>
            <person name="Riley R."/>
            <person name="Haridas S."/>
            <person name="Wolfe K.H."/>
            <person name="Lopes M.R."/>
            <person name="Hittinger C.T."/>
            <person name="Goker M."/>
            <person name="Salamov A."/>
            <person name="Wisecaver J."/>
            <person name="Long T.M."/>
            <person name="Aerts A.L."/>
            <person name="Barry K."/>
            <person name="Choi C."/>
            <person name="Clum A."/>
            <person name="Coughlan A.Y."/>
            <person name="Deshpande S."/>
            <person name="Douglass A.P."/>
            <person name="Hanson S.J."/>
            <person name="Klenk H.-P."/>
            <person name="Labutti K."/>
            <person name="Lapidus A."/>
            <person name="Lindquist E."/>
            <person name="Lipzen A."/>
            <person name="Meier-Kolthoff J.P."/>
            <person name="Ohm R.A."/>
            <person name="Otillar R.P."/>
            <person name="Pangilinan J."/>
            <person name="Peng Y."/>
            <person name="Rokas A."/>
            <person name="Rosa C.A."/>
            <person name="Scheuner C."/>
            <person name="Sibirny A.A."/>
            <person name="Slot J.C."/>
            <person name="Stielow J.B."/>
            <person name="Sun H."/>
            <person name="Kurtzman C.P."/>
            <person name="Blackwell M."/>
            <person name="Grigoriev I.V."/>
            <person name="Jeffries T.W."/>
        </authorList>
    </citation>
    <scope>NUCLEOTIDE SEQUENCE [LARGE SCALE GENOMIC DNA]</scope>
    <source>
        <strain evidence="7">NRRL YB-2248</strain>
    </source>
</reference>
<dbReference type="PANTHER" id="PTHR11360:SF177">
    <property type="entry name" value="RIBOFLAVIN TRANSPORTER MCH5"/>
    <property type="match status" value="1"/>
</dbReference>
<evidence type="ECO:0000259" key="5">
    <source>
        <dbReference type="PROSITE" id="PS50850"/>
    </source>
</evidence>
<organism evidence="6 7">
    <name type="scientific">[Candida] arabinofermentans NRRL YB-2248</name>
    <dbReference type="NCBI Taxonomy" id="983967"/>
    <lineage>
        <taxon>Eukaryota</taxon>
        <taxon>Fungi</taxon>
        <taxon>Dikarya</taxon>
        <taxon>Ascomycota</taxon>
        <taxon>Saccharomycotina</taxon>
        <taxon>Pichiomycetes</taxon>
        <taxon>Pichiales</taxon>
        <taxon>Pichiaceae</taxon>
        <taxon>Ogataea</taxon>
        <taxon>Ogataea/Candida clade</taxon>
    </lineage>
</organism>
<feature type="transmembrane region" description="Helical" evidence="4">
    <location>
        <begin position="164"/>
        <end position="186"/>
    </location>
</feature>
<feature type="compositionally biased region" description="Acidic residues" evidence="3">
    <location>
        <begin position="44"/>
        <end position="55"/>
    </location>
</feature>
<dbReference type="InterPro" id="IPR011701">
    <property type="entry name" value="MFS"/>
</dbReference>
<feature type="transmembrane region" description="Helical" evidence="4">
    <location>
        <begin position="111"/>
        <end position="134"/>
    </location>
</feature>
<evidence type="ECO:0000313" key="6">
    <source>
        <dbReference type="EMBL" id="ODV85316.1"/>
    </source>
</evidence>
<gene>
    <name evidence="6" type="ORF">CANARDRAFT_199059</name>
</gene>
<dbReference type="EMBL" id="KV453853">
    <property type="protein sequence ID" value="ODV85316.1"/>
    <property type="molecule type" value="Genomic_DNA"/>
</dbReference>
<evidence type="ECO:0000256" key="1">
    <source>
        <dbReference type="ARBA" id="ARBA00004141"/>
    </source>
</evidence>
<dbReference type="AlphaFoldDB" id="A0A1E4T0L8"/>
<comment type="similarity">
    <text evidence="2">Belongs to the major facilitator superfamily. Monocarboxylate porter (TC 2.A.1.13) family.</text>
</comment>
<feature type="transmembrane region" description="Helical" evidence="4">
    <location>
        <begin position="71"/>
        <end position="91"/>
    </location>
</feature>
<accession>A0A1E4T0L8</accession>
<feature type="transmembrane region" description="Helical" evidence="4">
    <location>
        <begin position="198"/>
        <end position="218"/>
    </location>
</feature>
<feature type="transmembrane region" description="Helical" evidence="4">
    <location>
        <begin position="141"/>
        <end position="158"/>
    </location>
</feature>
<dbReference type="InterPro" id="IPR036259">
    <property type="entry name" value="MFS_trans_sf"/>
</dbReference>